<proteinExistence type="inferred from homology"/>
<reference evidence="4" key="1">
    <citation type="journal article" date="2019" name="Int. J. Syst. Evol. Microbiol.">
        <title>The Global Catalogue of Microorganisms (GCM) 10K type strain sequencing project: providing services to taxonomists for standard genome sequencing and annotation.</title>
        <authorList>
            <consortium name="The Broad Institute Genomics Platform"/>
            <consortium name="The Broad Institute Genome Sequencing Center for Infectious Disease"/>
            <person name="Wu L."/>
            <person name="Ma J."/>
        </authorList>
    </citation>
    <scope>NUCLEOTIDE SEQUENCE [LARGE SCALE GENOMIC DNA]</scope>
    <source>
        <strain evidence="4">KCTC 42441</strain>
    </source>
</reference>
<dbReference type="RefSeq" id="WP_386742179.1">
    <property type="nucleotide sequence ID" value="NZ_JBHRYA010000001.1"/>
</dbReference>
<gene>
    <name evidence="3" type="ORF">ACFONC_00360</name>
</gene>
<dbReference type="Pfam" id="PF03795">
    <property type="entry name" value="YCII"/>
    <property type="match status" value="1"/>
</dbReference>
<keyword evidence="4" id="KW-1185">Reference proteome</keyword>
<feature type="domain" description="YCII-related" evidence="2">
    <location>
        <begin position="1"/>
        <end position="114"/>
    </location>
</feature>
<protein>
    <submittedName>
        <fullName evidence="3">YciI family protein</fullName>
    </submittedName>
</protein>
<dbReference type="PANTHER" id="PTHR35174:SF3">
    <property type="entry name" value="BLL7171 PROTEIN"/>
    <property type="match status" value="1"/>
</dbReference>
<dbReference type="PANTHER" id="PTHR35174">
    <property type="entry name" value="BLL7171 PROTEIN-RELATED"/>
    <property type="match status" value="1"/>
</dbReference>
<dbReference type="InterPro" id="IPR011008">
    <property type="entry name" value="Dimeric_a/b-barrel"/>
</dbReference>
<evidence type="ECO:0000259" key="2">
    <source>
        <dbReference type="Pfam" id="PF03795"/>
    </source>
</evidence>
<evidence type="ECO:0000313" key="3">
    <source>
        <dbReference type="EMBL" id="MFC3714610.1"/>
    </source>
</evidence>
<sequence>MQFLALVYVDNEMLEALPAGEPDAMMRTCLRHADELKAGGKLVGYQQLEDANTAKSVRIRGGRTSVVDGPFAETKEILGGFNLIEADDMDEAVRIASEFPWARTGCIEVRPVRDVDAVRRRVGA</sequence>
<dbReference type="EMBL" id="JBHRYA010000001">
    <property type="protein sequence ID" value="MFC3714610.1"/>
    <property type="molecule type" value="Genomic_DNA"/>
</dbReference>
<comment type="similarity">
    <text evidence="1">Belongs to the YciI family.</text>
</comment>
<evidence type="ECO:0000256" key="1">
    <source>
        <dbReference type="ARBA" id="ARBA00007689"/>
    </source>
</evidence>
<comment type="caution">
    <text evidence="3">The sequence shown here is derived from an EMBL/GenBank/DDBJ whole genome shotgun (WGS) entry which is preliminary data.</text>
</comment>
<dbReference type="SUPFAM" id="SSF54909">
    <property type="entry name" value="Dimeric alpha+beta barrel"/>
    <property type="match status" value="1"/>
</dbReference>
<dbReference type="Proteomes" id="UP001595705">
    <property type="component" value="Unassembled WGS sequence"/>
</dbReference>
<dbReference type="InterPro" id="IPR005545">
    <property type="entry name" value="YCII"/>
</dbReference>
<name>A0ABV7XEM3_9GAMM</name>
<dbReference type="Gene3D" id="3.30.70.1060">
    <property type="entry name" value="Dimeric alpha+beta barrel"/>
    <property type="match status" value="1"/>
</dbReference>
<evidence type="ECO:0000313" key="4">
    <source>
        <dbReference type="Proteomes" id="UP001595705"/>
    </source>
</evidence>
<organism evidence="3 4">
    <name type="scientific">Luteimonas soli</name>
    <dbReference type="NCBI Taxonomy" id="1648966"/>
    <lineage>
        <taxon>Bacteria</taxon>
        <taxon>Pseudomonadati</taxon>
        <taxon>Pseudomonadota</taxon>
        <taxon>Gammaproteobacteria</taxon>
        <taxon>Lysobacterales</taxon>
        <taxon>Lysobacteraceae</taxon>
        <taxon>Luteimonas</taxon>
    </lineage>
</organism>
<accession>A0ABV7XEM3</accession>